<dbReference type="EMBL" id="FNDX01000016">
    <property type="protein sequence ID" value="SDJ39319.1"/>
    <property type="molecule type" value="Genomic_DNA"/>
</dbReference>
<dbReference type="STRING" id="1174501.SAMN05216192_11678"/>
<name>A0A1G8TCL0_9BACL</name>
<proteinExistence type="predicted"/>
<protein>
    <submittedName>
        <fullName evidence="1">Uncharacterized protein</fullName>
    </submittedName>
</protein>
<gene>
    <name evidence="1" type="ORF">SAMN05216192_11678</name>
</gene>
<reference evidence="2" key="1">
    <citation type="submission" date="2016-10" db="EMBL/GenBank/DDBJ databases">
        <authorList>
            <person name="Varghese N."/>
            <person name="Submissions S."/>
        </authorList>
    </citation>
    <scope>NUCLEOTIDE SEQUENCE [LARGE SCALE GENOMIC DNA]</scope>
    <source>
        <strain evidence="2">CGMCC 1.11012</strain>
    </source>
</reference>
<dbReference type="RefSeq" id="WP_244157715.1">
    <property type="nucleotide sequence ID" value="NZ_CBCSKY010000026.1"/>
</dbReference>
<evidence type="ECO:0000313" key="1">
    <source>
        <dbReference type="EMBL" id="SDJ39319.1"/>
    </source>
</evidence>
<keyword evidence="2" id="KW-1185">Reference proteome</keyword>
<sequence>MNDEEVYRLHLQLLNVYEKSIRPSGANQRQIDHYKQQLFMYAEDSVQRIFVLNQLLKLHEDSREYLVKDCADRYFSRDHYEGTESSV</sequence>
<organism evidence="1 2">
    <name type="scientific">Paenibacillus typhae</name>
    <dbReference type="NCBI Taxonomy" id="1174501"/>
    <lineage>
        <taxon>Bacteria</taxon>
        <taxon>Bacillati</taxon>
        <taxon>Bacillota</taxon>
        <taxon>Bacilli</taxon>
        <taxon>Bacillales</taxon>
        <taxon>Paenibacillaceae</taxon>
        <taxon>Paenibacillus</taxon>
    </lineage>
</organism>
<dbReference type="Proteomes" id="UP000199050">
    <property type="component" value="Unassembled WGS sequence"/>
</dbReference>
<dbReference type="AlphaFoldDB" id="A0A1G8TCL0"/>
<accession>A0A1G8TCL0</accession>
<evidence type="ECO:0000313" key="2">
    <source>
        <dbReference type="Proteomes" id="UP000199050"/>
    </source>
</evidence>